<evidence type="ECO:0000313" key="3">
    <source>
        <dbReference type="Proteomes" id="UP000076761"/>
    </source>
</evidence>
<accession>A0A165UQQ0</accession>
<name>A0A165UQQ0_9AGAM</name>
<dbReference type="GO" id="GO:0016491">
    <property type="term" value="F:oxidoreductase activity"/>
    <property type="evidence" value="ECO:0007669"/>
    <property type="project" value="InterPro"/>
</dbReference>
<dbReference type="InterPro" id="IPR036291">
    <property type="entry name" value="NAD(P)-bd_dom_sf"/>
</dbReference>
<dbReference type="InterPro" id="IPR013154">
    <property type="entry name" value="ADH-like_N"/>
</dbReference>
<dbReference type="STRING" id="1314782.A0A165UQQ0"/>
<dbReference type="InParanoid" id="A0A165UQQ0"/>
<dbReference type="PANTHER" id="PTHR11695:SF294">
    <property type="entry name" value="RETICULON-4-INTERACTING PROTEIN 1, MITOCHONDRIAL"/>
    <property type="match status" value="1"/>
</dbReference>
<dbReference type="EMBL" id="KV425557">
    <property type="protein sequence ID" value="KZT28553.1"/>
    <property type="molecule type" value="Genomic_DNA"/>
</dbReference>
<proteinExistence type="predicted"/>
<dbReference type="InterPro" id="IPR050700">
    <property type="entry name" value="YIM1/Zinc_Alcohol_DH_Fams"/>
</dbReference>
<keyword evidence="3" id="KW-1185">Reference proteome</keyword>
<dbReference type="OrthoDB" id="3509362at2759"/>
<dbReference type="Gene3D" id="3.90.180.10">
    <property type="entry name" value="Medium-chain alcohol dehydrogenases, catalytic domain"/>
    <property type="match status" value="1"/>
</dbReference>
<dbReference type="AlphaFoldDB" id="A0A165UQQ0"/>
<dbReference type="GO" id="GO:0005739">
    <property type="term" value="C:mitochondrion"/>
    <property type="evidence" value="ECO:0007669"/>
    <property type="project" value="TreeGrafter"/>
</dbReference>
<sequence>MSSIDTGRAQDRGVREIPTTQKVWHVVKKGSPDKVLKLVSDAQVSSKLAKGEVLVKVLAAALNPVGFKVMQIAPSFVARKPYVPEHDFSGVIVDANDSSFSNGDIVYGWIPVQTALKTRLGALAQYTRVQATNLVVKPPQLSVVDVSGIALACMTAYQGLFDEAHLEPEQSVLVNGGSSAVGAFAIQLAKARGCRVTATASAKNEEFVRRLGADEFLDYTKAPLEKQLSENPPSPKFHAIFDAVGLLDPSLYTQSPAYLVPDGVYVSTGPQPKTIDAKEMKMTAKALWQIFLRPRWLGGTKRKWRLVQVKHRKTDLEAIARMVSECKVKPLVDSVYSFDDALKAYEKLMTGRAKGKVVIKVDDAA</sequence>
<dbReference type="Pfam" id="PF08240">
    <property type="entry name" value="ADH_N"/>
    <property type="match status" value="1"/>
</dbReference>
<evidence type="ECO:0000313" key="2">
    <source>
        <dbReference type="EMBL" id="KZT28553.1"/>
    </source>
</evidence>
<gene>
    <name evidence="2" type="ORF">NEOLEDRAFT_1086983</name>
</gene>
<dbReference type="Pfam" id="PF13602">
    <property type="entry name" value="ADH_zinc_N_2"/>
    <property type="match status" value="1"/>
</dbReference>
<dbReference type="CDD" id="cd08267">
    <property type="entry name" value="MDR1"/>
    <property type="match status" value="1"/>
</dbReference>
<dbReference type="SUPFAM" id="SSF50129">
    <property type="entry name" value="GroES-like"/>
    <property type="match status" value="1"/>
</dbReference>
<protein>
    <submittedName>
        <fullName evidence="2">NAD(P)-binding protein</fullName>
    </submittedName>
</protein>
<dbReference type="Gene3D" id="3.40.50.720">
    <property type="entry name" value="NAD(P)-binding Rossmann-like Domain"/>
    <property type="match status" value="1"/>
</dbReference>
<organism evidence="2 3">
    <name type="scientific">Neolentinus lepideus HHB14362 ss-1</name>
    <dbReference type="NCBI Taxonomy" id="1314782"/>
    <lineage>
        <taxon>Eukaryota</taxon>
        <taxon>Fungi</taxon>
        <taxon>Dikarya</taxon>
        <taxon>Basidiomycota</taxon>
        <taxon>Agaricomycotina</taxon>
        <taxon>Agaricomycetes</taxon>
        <taxon>Gloeophyllales</taxon>
        <taxon>Gloeophyllaceae</taxon>
        <taxon>Neolentinus</taxon>
    </lineage>
</organism>
<dbReference type="InterPro" id="IPR011032">
    <property type="entry name" value="GroES-like_sf"/>
</dbReference>
<dbReference type="SUPFAM" id="SSF51735">
    <property type="entry name" value="NAD(P)-binding Rossmann-fold domains"/>
    <property type="match status" value="1"/>
</dbReference>
<feature type="domain" description="Enoyl reductase (ER)" evidence="1">
    <location>
        <begin position="30"/>
        <end position="359"/>
    </location>
</feature>
<dbReference type="SMART" id="SM00829">
    <property type="entry name" value="PKS_ER"/>
    <property type="match status" value="1"/>
</dbReference>
<dbReference type="Proteomes" id="UP000076761">
    <property type="component" value="Unassembled WGS sequence"/>
</dbReference>
<evidence type="ECO:0000259" key="1">
    <source>
        <dbReference type="SMART" id="SM00829"/>
    </source>
</evidence>
<dbReference type="PANTHER" id="PTHR11695">
    <property type="entry name" value="ALCOHOL DEHYDROGENASE RELATED"/>
    <property type="match status" value="1"/>
</dbReference>
<reference evidence="2 3" key="1">
    <citation type="journal article" date="2016" name="Mol. Biol. Evol.">
        <title>Comparative Genomics of Early-Diverging Mushroom-Forming Fungi Provides Insights into the Origins of Lignocellulose Decay Capabilities.</title>
        <authorList>
            <person name="Nagy L.G."/>
            <person name="Riley R."/>
            <person name="Tritt A."/>
            <person name="Adam C."/>
            <person name="Daum C."/>
            <person name="Floudas D."/>
            <person name="Sun H."/>
            <person name="Yadav J.S."/>
            <person name="Pangilinan J."/>
            <person name="Larsson K.H."/>
            <person name="Matsuura K."/>
            <person name="Barry K."/>
            <person name="Labutti K."/>
            <person name="Kuo R."/>
            <person name="Ohm R.A."/>
            <person name="Bhattacharya S.S."/>
            <person name="Shirouzu T."/>
            <person name="Yoshinaga Y."/>
            <person name="Martin F.M."/>
            <person name="Grigoriev I.V."/>
            <person name="Hibbett D.S."/>
        </authorList>
    </citation>
    <scope>NUCLEOTIDE SEQUENCE [LARGE SCALE GENOMIC DNA]</scope>
    <source>
        <strain evidence="2 3">HHB14362 ss-1</strain>
    </source>
</reference>
<dbReference type="InterPro" id="IPR020843">
    <property type="entry name" value="ER"/>
</dbReference>
<dbReference type="FunCoup" id="A0A165UQQ0">
    <property type="interactions" value="335"/>
</dbReference>